<evidence type="ECO:0000313" key="1">
    <source>
        <dbReference type="EMBL" id="GAI71887.1"/>
    </source>
</evidence>
<feature type="non-terminal residue" evidence="1">
    <location>
        <position position="1"/>
    </location>
</feature>
<accession>X1QTH4</accession>
<dbReference type="AlphaFoldDB" id="X1QTH4"/>
<sequence>YAGQYIGNDSYKQIIYSDEHLYLRTPKGFQIVHQIEMNYWELKSNFVTNLSSNYYLVDMQYEDSFVYLFYYNNNEDKECIQV</sequence>
<reference evidence="1" key="1">
    <citation type="journal article" date="2014" name="Front. Microbiol.">
        <title>High frequency of phylogenetically diverse reductive dehalogenase-homologous genes in deep subseafloor sedimentary metagenomes.</title>
        <authorList>
            <person name="Kawai M."/>
            <person name="Futagami T."/>
            <person name="Toyoda A."/>
            <person name="Takaki Y."/>
            <person name="Nishi S."/>
            <person name="Hori S."/>
            <person name="Arai W."/>
            <person name="Tsubouchi T."/>
            <person name="Morono Y."/>
            <person name="Uchiyama I."/>
            <person name="Ito T."/>
            <person name="Fujiyama A."/>
            <person name="Inagaki F."/>
            <person name="Takami H."/>
        </authorList>
    </citation>
    <scope>NUCLEOTIDE SEQUENCE</scope>
    <source>
        <strain evidence="1">Expedition CK06-06</strain>
    </source>
</reference>
<organism evidence="1">
    <name type="scientific">marine sediment metagenome</name>
    <dbReference type="NCBI Taxonomy" id="412755"/>
    <lineage>
        <taxon>unclassified sequences</taxon>
        <taxon>metagenomes</taxon>
        <taxon>ecological metagenomes</taxon>
    </lineage>
</organism>
<comment type="caution">
    <text evidence="1">The sequence shown here is derived from an EMBL/GenBank/DDBJ whole genome shotgun (WGS) entry which is preliminary data.</text>
</comment>
<feature type="non-terminal residue" evidence="1">
    <location>
        <position position="82"/>
    </location>
</feature>
<name>X1QTH4_9ZZZZ</name>
<dbReference type="EMBL" id="BARV01044523">
    <property type="protein sequence ID" value="GAI71887.1"/>
    <property type="molecule type" value="Genomic_DNA"/>
</dbReference>
<protein>
    <submittedName>
        <fullName evidence="1">Uncharacterized protein</fullName>
    </submittedName>
</protein>
<proteinExistence type="predicted"/>
<gene>
    <name evidence="1" type="ORF">S06H3_65835</name>
</gene>